<proteinExistence type="predicted"/>
<name>D1PVH1_9BACT</name>
<organism evidence="1 2">
    <name type="scientific">Hallella bergensis DSM 17361</name>
    <dbReference type="NCBI Taxonomy" id="585502"/>
    <lineage>
        <taxon>Bacteria</taxon>
        <taxon>Pseudomonadati</taxon>
        <taxon>Bacteroidota</taxon>
        <taxon>Bacteroidia</taxon>
        <taxon>Bacteroidales</taxon>
        <taxon>Prevotellaceae</taxon>
        <taxon>Hallella</taxon>
    </lineage>
</organism>
<evidence type="ECO:0000313" key="2">
    <source>
        <dbReference type="Proteomes" id="UP000003160"/>
    </source>
</evidence>
<dbReference type="AlphaFoldDB" id="D1PVH1"/>
<evidence type="ECO:0000313" key="1">
    <source>
        <dbReference type="EMBL" id="EFA44632.1"/>
    </source>
</evidence>
<comment type="caution">
    <text evidence="1">The sequence shown here is derived from an EMBL/GenBank/DDBJ whole genome shotgun (WGS) entry which is preliminary data.</text>
</comment>
<dbReference type="RefSeq" id="WP_007173070.1">
    <property type="nucleotide sequence ID" value="NZ_GG704780.1"/>
</dbReference>
<dbReference type="HOGENOM" id="CLU_2900381_0_0_10"/>
<accession>D1PVH1</accession>
<dbReference type="EMBL" id="ACKS01000038">
    <property type="protein sequence ID" value="EFA44632.1"/>
    <property type="molecule type" value="Genomic_DNA"/>
</dbReference>
<protein>
    <recommendedName>
        <fullName evidence="3">Bacterial mobilisation domain-containing protein</fullName>
    </recommendedName>
</protein>
<dbReference type="Proteomes" id="UP000003160">
    <property type="component" value="Unassembled WGS sequence"/>
</dbReference>
<keyword evidence="2" id="KW-1185">Reference proteome</keyword>
<sequence length="62" mass="6960">MKEIRDLNNLGTNINTLVNFAHQAGFMTIANKANEVLDGVNAILHQARLKIKEKEDKPENQS</sequence>
<gene>
    <name evidence="1" type="ORF">HMPREF0645_0956</name>
</gene>
<evidence type="ECO:0008006" key="3">
    <source>
        <dbReference type="Google" id="ProtNLM"/>
    </source>
</evidence>
<reference evidence="1 2" key="1">
    <citation type="submission" date="2009-10" db="EMBL/GenBank/DDBJ databases">
        <authorList>
            <person name="Qin X."/>
            <person name="Bachman B."/>
            <person name="Battles P."/>
            <person name="Bell A."/>
            <person name="Bess C."/>
            <person name="Bickham C."/>
            <person name="Chaboub L."/>
            <person name="Chen D."/>
            <person name="Coyle M."/>
            <person name="Deiros D.R."/>
            <person name="Dinh H."/>
            <person name="Forbes L."/>
            <person name="Fowler G."/>
            <person name="Francisco L."/>
            <person name="Fu Q."/>
            <person name="Gubbala S."/>
            <person name="Hale W."/>
            <person name="Han Y."/>
            <person name="Hemphill L."/>
            <person name="Highlander S.K."/>
            <person name="Hirani K."/>
            <person name="Hogues M."/>
            <person name="Jackson L."/>
            <person name="Jakkamsetti A."/>
            <person name="Javaid M."/>
            <person name="Jiang H."/>
            <person name="Korchina V."/>
            <person name="Kovar C."/>
            <person name="Lara F."/>
            <person name="Lee S."/>
            <person name="Mata R."/>
            <person name="Mathew T."/>
            <person name="Moen C."/>
            <person name="Morales K."/>
            <person name="Munidasa M."/>
            <person name="Nazareth L."/>
            <person name="Ngo R."/>
            <person name="Nguyen L."/>
            <person name="Okwuonu G."/>
            <person name="Ongeri F."/>
            <person name="Patil S."/>
            <person name="Petrosino J."/>
            <person name="Pham C."/>
            <person name="Pham P."/>
            <person name="Pu L.-L."/>
            <person name="Puazo M."/>
            <person name="Raj R."/>
            <person name="Reid J."/>
            <person name="Rouhana J."/>
            <person name="Saada N."/>
            <person name="Shang Y."/>
            <person name="Simmons D."/>
            <person name="Thornton R."/>
            <person name="Warren J."/>
            <person name="Weissenberger G."/>
            <person name="Zhang J."/>
            <person name="Zhang L."/>
            <person name="Zhou C."/>
            <person name="Zhu D."/>
            <person name="Muzny D."/>
            <person name="Worley K."/>
            <person name="Gibbs R."/>
        </authorList>
    </citation>
    <scope>NUCLEOTIDE SEQUENCE [LARGE SCALE GENOMIC DNA]</scope>
    <source>
        <strain evidence="1 2">DSM 17361</strain>
    </source>
</reference>